<dbReference type="EMBL" id="FOFS01000014">
    <property type="protein sequence ID" value="SER02823.1"/>
    <property type="molecule type" value="Genomic_DNA"/>
</dbReference>
<dbReference type="InterPro" id="IPR024447">
    <property type="entry name" value="YXWGXW_rpt"/>
</dbReference>
<dbReference type="Pfam" id="PF12779">
    <property type="entry name" value="WXXGXW"/>
    <property type="match status" value="2"/>
</dbReference>
<evidence type="ECO:0000313" key="3">
    <source>
        <dbReference type="EMBL" id="SER02823.1"/>
    </source>
</evidence>
<reference evidence="3 4" key="1">
    <citation type="submission" date="2016-10" db="EMBL/GenBank/DDBJ databases">
        <authorList>
            <person name="de Groot N.N."/>
        </authorList>
    </citation>
    <scope>NUCLEOTIDE SEQUENCE [LARGE SCALE GENOMIC DNA]</scope>
    <source>
        <strain evidence="3 4">DSM 25927</strain>
    </source>
</reference>
<dbReference type="Proteomes" id="UP000199233">
    <property type="component" value="Unassembled WGS sequence"/>
</dbReference>
<feature type="compositionally biased region" description="Low complexity" evidence="1">
    <location>
        <begin position="343"/>
        <end position="373"/>
    </location>
</feature>
<gene>
    <name evidence="3" type="ORF">SAMN04488038_11446</name>
</gene>
<evidence type="ECO:0000256" key="1">
    <source>
        <dbReference type="SAM" id="MobiDB-lite"/>
    </source>
</evidence>
<dbReference type="OrthoDB" id="983175at2"/>
<feature type="compositionally biased region" description="Basic and acidic residues" evidence="1">
    <location>
        <begin position="269"/>
        <end position="292"/>
    </location>
</feature>
<feature type="chain" id="PRO_5011565707" evidence="2">
    <location>
        <begin position="27"/>
        <end position="435"/>
    </location>
</feature>
<dbReference type="AlphaFoldDB" id="A0A1H9KVM1"/>
<keyword evidence="4" id="KW-1185">Reference proteome</keyword>
<proteinExistence type="predicted"/>
<organism evidence="3 4">
    <name type="scientific">Solimonas aquatica</name>
    <dbReference type="NCBI Taxonomy" id="489703"/>
    <lineage>
        <taxon>Bacteria</taxon>
        <taxon>Pseudomonadati</taxon>
        <taxon>Pseudomonadota</taxon>
        <taxon>Gammaproteobacteria</taxon>
        <taxon>Nevskiales</taxon>
        <taxon>Nevskiaceae</taxon>
        <taxon>Solimonas</taxon>
    </lineage>
</organism>
<dbReference type="STRING" id="489703.SAMN04488038_11446"/>
<keyword evidence="2" id="KW-0732">Signal</keyword>
<accession>A0A1H9KVM1</accession>
<feature type="compositionally biased region" description="Low complexity" evidence="1">
    <location>
        <begin position="312"/>
        <end position="323"/>
    </location>
</feature>
<evidence type="ECO:0000256" key="2">
    <source>
        <dbReference type="SAM" id="SignalP"/>
    </source>
</evidence>
<feature type="region of interest" description="Disordered" evidence="1">
    <location>
        <begin position="215"/>
        <end position="435"/>
    </location>
</feature>
<name>A0A1H9KVM1_9GAMM</name>
<feature type="compositionally biased region" description="Low complexity" evidence="1">
    <location>
        <begin position="381"/>
        <end position="399"/>
    </location>
</feature>
<sequence>MRAMLIRLRFVPLLLAILLSPLSARADLQISVNFAPPELPVYDQPYCPGPGYLWVPGYWAYDPDYGEYYWVPGTWARPPRPGLLWTPGYWAWNEFAYVWYPGYWSTQVGFYGGINYGYGYPGSGFYGGYWRGNQYYYNRSVSRVDTRRIPYFYQRNVVNNITINRISFNGGDDGVRYRPNEREREYGRLSRFAPTSPQLQHIQSARQDRQLFARENGGRPPIAATLRPGAFGPRDIVPSREAWRGGDPRRDERDQDRRDVQQRWQQQQERQDAWQRDGDRRRAEQQREERDQLQQQLLRRNDEQQRREAQDRQNWARQQQQAQQREERMRDQQRQQQDEQRRQMQQRQNDFEQQQRQIQQQREYQQREAQQQQERARREMQQQQERQQREMQQQQQQQRQQREIPQRQQQGEQQRRPDAPAWTRMMQRGQDDSRN</sequence>
<feature type="signal peptide" evidence="2">
    <location>
        <begin position="1"/>
        <end position="26"/>
    </location>
</feature>
<feature type="compositionally biased region" description="Basic and acidic residues" evidence="1">
    <location>
        <begin position="299"/>
        <end position="311"/>
    </location>
</feature>
<evidence type="ECO:0000313" key="4">
    <source>
        <dbReference type="Proteomes" id="UP000199233"/>
    </source>
</evidence>
<protein>
    <submittedName>
        <fullName evidence="3">YXWGXW repeat-containing protein</fullName>
    </submittedName>
</protein>
<feature type="compositionally biased region" description="Basic and acidic residues" evidence="1">
    <location>
        <begin position="237"/>
        <end position="261"/>
    </location>
</feature>
<feature type="compositionally biased region" description="Basic and acidic residues" evidence="1">
    <location>
        <begin position="324"/>
        <end position="342"/>
    </location>
</feature>